<organism evidence="1 2">
    <name type="scientific">Blautia wexlerae</name>
    <dbReference type="NCBI Taxonomy" id="418240"/>
    <lineage>
        <taxon>Bacteria</taxon>
        <taxon>Bacillati</taxon>
        <taxon>Bacillota</taxon>
        <taxon>Clostridia</taxon>
        <taxon>Lachnospirales</taxon>
        <taxon>Lachnospiraceae</taxon>
        <taxon>Blautia</taxon>
    </lineage>
</organism>
<reference evidence="1 2" key="1">
    <citation type="journal article" date="2020" name="Cell Host Microbe">
        <title>Functional and Genomic Variation between Human-Derived Isolates of Lachnospiraceae Reveals Inter- and Intra-Species Diversity.</title>
        <authorList>
            <person name="Sorbara M.T."/>
            <person name="Littmann E.R."/>
            <person name="Fontana E."/>
            <person name="Moody T.U."/>
            <person name="Kohout C.E."/>
            <person name="Gjonbalaj M."/>
            <person name="Eaton V."/>
            <person name="Seok R."/>
            <person name="Leiner I.M."/>
            <person name="Pamer E.G."/>
        </authorList>
    </citation>
    <scope>NUCLEOTIDE SEQUENCE [LARGE SCALE GENOMIC DNA]</scope>
    <source>
        <strain evidence="1 2">MSK.20.11</strain>
    </source>
</reference>
<gene>
    <name evidence="1" type="ORF">G4952_04570</name>
</gene>
<evidence type="ECO:0008006" key="3">
    <source>
        <dbReference type="Google" id="ProtNLM"/>
    </source>
</evidence>
<sequence>MKRNFIRKIYIWISVIILTLSGIFQINSQEVQAASAATTAKNAYATFLSKSVNWDGSTYLAPSNLKFGLIDINNDKVPELYVYTKKWNYYYDYKLYGYVNGKVKCLHSFNRYYKMGRVYSSKGVFTDSATGLKYGSSANAHFKYANGKVSKVAERLYSGYNGRTTYWDGAGRTISLSSYNSILERYLGGAGYITAPKMYDNTGVNRNAKLKGKTTTTSKVKFKKTRLWAFSNGGFYLKITSIQGNKMKVSIHMPKMDKNNISATIDSSGKKAKAKFTCADGETHSLVFVISGNGIKVTEKSYCDQKLIGYSPNDEVNVTITHGFYPQSHFFVE</sequence>
<name>A0ABX2GLJ0_9FIRM</name>
<dbReference type="RefSeq" id="WP_173742822.1">
    <property type="nucleotide sequence ID" value="NZ_JAAIPF010000007.1"/>
</dbReference>
<evidence type="ECO:0000313" key="1">
    <source>
        <dbReference type="EMBL" id="NSF73109.1"/>
    </source>
</evidence>
<dbReference type="EMBL" id="JAAIPF010000007">
    <property type="protein sequence ID" value="NSF73109.1"/>
    <property type="molecule type" value="Genomic_DNA"/>
</dbReference>
<protein>
    <recommendedName>
        <fullName evidence="3">MORN repeat variant</fullName>
    </recommendedName>
</protein>
<dbReference type="Proteomes" id="UP000822152">
    <property type="component" value="Unassembled WGS sequence"/>
</dbReference>
<evidence type="ECO:0000313" key="2">
    <source>
        <dbReference type="Proteomes" id="UP000822152"/>
    </source>
</evidence>
<keyword evidence="2" id="KW-1185">Reference proteome</keyword>
<proteinExistence type="predicted"/>
<accession>A0ABX2GLJ0</accession>
<comment type="caution">
    <text evidence="1">The sequence shown here is derived from an EMBL/GenBank/DDBJ whole genome shotgun (WGS) entry which is preliminary data.</text>
</comment>